<dbReference type="Gene3D" id="2.60.40.3620">
    <property type="match status" value="1"/>
</dbReference>
<accession>A0A1S1YVM2</accession>
<organism evidence="4 5">
    <name type="scientific">Flammeovirga pacifica</name>
    <dbReference type="NCBI Taxonomy" id="915059"/>
    <lineage>
        <taxon>Bacteria</taxon>
        <taxon>Pseudomonadati</taxon>
        <taxon>Bacteroidota</taxon>
        <taxon>Cytophagia</taxon>
        <taxon>Cytophagales</taxon>
        <taxon>Flammeovirgaceae</taxon>
        <taxon>Flammeovirga</taxon>
    </lineage>
</organism>
<evidence type="ECO:0000313" key="5">
    <source>
        <dbReference type="Proteomes" id="UP000179797"/>
    </source>
</evidence>
<dbReference type="InterPro" id="IPR026444">
    <property type="entry name" value="Secre_tail"/>
</dbReference>
<feature type="signal peptide" evidence="2">
    <location>
        <begin position="1"/>
        <end position="23"/>
    </location>
</feature>
<dbReference type="SUPFAM" id="SSF51445">
    <property type="entry name" value="(Trans)glycosidases"/>
    <property type="match status" value="1"/>
</dbReference>
<dbReference type="CDD" id="cd11350">
    <property type="entry name" value="AmyAc_4"/>
    <property type="match status" value="1"/>
</dbReference>
<dbReference type="SMART" id="SM00642">
    <property type="entry name" value="Aamy"/>
    <property type="match status" value="1"/>
</dbReference>
<dbReference type="EMBL" id="JRYR02000001">
    <property type="protein sequence ID" value="OHX65067.1"/>
    <property type="molecule type" value="Genomic_DNA"/>
</dbReference>
<dbReference type="InterPro" id="IPR013783">
    <property type="entry name" value="Ig-like_fold"/>
</dbReference>
<name>A0A1S1YVM2_FLAPC</name>
<dbReference type="Gene3D" id="3.20.20.80">
    <property type="entry name" value="Glycosidases"/>
    <property type="match status" value="1"/>
</dbReference>
<dbReference type="RefSeq" id="WP_052432180.1">
    <property type="nucleotide sequence ID" value="NZ_JRYR02000001.1"/>
</dbReference>
<evidence type="ECO:0000259" key="3">
    <source>
        <dbReference type="SMART" id="SM00642"/>
    </source>
</evidence>
<dbReference type="Pfam" id="PF00128">
    <property type="entry name" value="Alpha-amylase"/>
    <property type="match status" value="1"/>
</dbReference>
<comment type="caution">
    <text evidence="4">The sequence shown here is derived from an EMBL/GenBank/DDBJ whole genome shotgun (WGS) entry which is preliminary data.</text>
</comment>
<dbReference type="OrthoDB" id="9761875at2"/>
<dbReference type="PANTHER" id="PTHR43002">
    <property type="entry name" value="GLYCOGEN DEBRANCHING ENZYME"/>
    <property type="match status" value="1"/>
</dbReference>
<dbReference type="GO" id="GO:0005975">
    <property type="term" value="P:carbohydrate metabolic process"/>
    <property type="evidence" value="ECO:0007669"/>
    <property type="project" value="InterPro"/>
</dbReference>
<reference evidence="4 5" key="1">
    <citation type="journal article" date="2012" name="Int. J. Syst. Evol. Microbiol.">
        <title>Flammeovirga pacifica sp. nov., isolated from deep-sea sediment.</title>
        <authorList>
            <person name="Xu H."/>
            <person name="Fu Y."/>
            <person name="Yang N."/>
            <person name="Ding Z."/>
            <person name="Lai Q."/>
            <person name="Zeng R."/>
        </authorList>
    </citation>
    <scope>NUCLEOTIDE SEQUENCE [LARGE SCALE GENOMIC DNA]</scope>
    <source>
        <strain evidence="5">DSM 24597 / LMG 26175 / WPAGA1</strain>
    </source>
</reference>
<evidence type="ECO:0000313" key="4">
    <source>
        <dbReference type="EMBL" id="OHX65067.1"/>
    </source>
</evidence>
<evidence type="ECO:0000256" key="2">
    <source>
        <dbReference type="SAM" id="SignalP"/>
    </source>
</evidence>
<protein>
    <recommendedName>
        <fullName evidence="3">Glycosyl hydrolase family 13 catalytic domain-containing protein</fullName>
    </recommendedName>
</protein>
<dbReference type="InterPro" id="IPR014756">
    <property type="entry name" value="Ig_E-set"/>
</dbReference>
<comment type="similarity">
    <text evidence="1">Belongs to the glycosyl hydrolase 13 family.</text>
</comment>
<evidence type="ECO:0000256" key="1">
    <source>
        <dbReference type="ARBA" id="ARBA00008061"/>
    </source>
</evidence>
<feature type="chain" id="PRO_5010373011" description="Glycosyl hydrolase family 13 catalytic domain-containing protein" evidence="2">
    <location>
        <begin position="24"/>
        <end position="1148"/>
    </location>
</feature>
<dbReference type="AlphaFoldDB" id="A0A1S1YVM2"/>
<keyword evidence="2" id="KW-0732">Signal</keyword>
<dbReference type="Proteomes" id="UP000179797">
    <property type="component" value="Unassembled WGS sequence"/>
</dbReference>
<sequence>MKRLLLKTAYLFFALLITNAVQAQVSTTPDKIDVLTEEVTITFDVSGTDVAGESDLYLWGWSTVGDFLTNGTWAASSEAAKLTKKEGNVFTFTFPITNGDATYKTIAEIVGADNPTAIKSVGGLVKTKDGGKKTGDLVIPIEELAVSVTVVSPKATDVFLEGDKIDIQATSPTTSELTIKINGSQVATAEATEISHTIASASAGALKIEISASAGGLTDVKVLEFVVGNTIQKENRPTYATLLGPNYNGNEVTLVLQDPIGKKEFVNVIGSFNNWEDKSAYPMKLEEDGDTKYWWYTFTTLDPDTEYIYQYLIDGTLIIADPYTEKVSDPDDKWIDNERYPGLIAYPTDKTTFRASTFKINEEDYVWKTTNFTPVPLEETVVYELLFRDFTKEQTYEAATAKLDYIKDLGANVIHVMPVNEFEGNSSWGYNPNFYFAPDKYYGPKNKFKEFVDEAHARGIAVIIDLVLNHSFHSSPMVRMYNDGDYGEPTSDNPWFNEKSNFTNPGLQWGADFNHESEFTQALVDSVNAHWMKYYKVDGYRFDFTKGFSNELKTGDDEWGSKYDQKRVDILQRMNAEIIKRNGDAYVIFEHLADLSEEKVLAEDGISLWGNINHDFRDIVKGNNKDIKWQSPKERGMPTHGVMSYMESHDEERLIYDSENHGLVSQTYNLKEIENGIGRAKLASAFFFMVPGPKLIWQFGERGYNVSINQKEYQGEVSDSHRTSEKPLIEDFDTQNDDVRNELYKVYAALLKLRNDYNLGGLADDKFVYDLTSDMKTISLNGAAIKVKVVGNFNLTEKDYTYDFSGDADTWYSYFNNGEVVPASGTVTLNPSEFLVLTNIQVTTPEAGLVKGFERIFEVNPYGFTEDDEVKVYFNAEATGKTFEGDVTLEAGLVLDAYGSGNISNEKTIVMSKEGNKYVASFTPREFFEMSDEDFPYQMSLKAIAGDVSESPQFVSFENNNKSLFIVGDLMNVAWNPSNSIEMSPDGEGGFVIEEVTVVNGQVFKLIDQQDWNGGQWGYASEGKLKEAKGEGGDIPFTRNGTCTIRANIKNLTYVIDYDVTSITDKISNSEVVASPNPTSSIINLSSVRLKGSIEWIVRDQAGRVIQLGTQHQVNGQFSTDLSKFSSGIYFIELFTSEGRIVKKVIRR</sequence>
<dbReference type="Gene3D" id="2.60.40.10">
    <property type="entry name" value="Immunoglobulins"/>
    <property type="match status" value="1"/>
</dbReference>
<dbReference type="InterPro" id="IPR006047">
    <property type="entry name" value="GH13_cat_dom"/>
</dbReference>
<dbReference type="SUPFAM" id="SSF81296">
    <property type="entry name" value="E set domains"/>
    <property type="match status" value="1"/>
</dbReference>
<dbReference type="NCBIfam" id="TIGR04183">
    <property type="entry name" value="Por_Secre_tail"/>
    <property type="match status" value="1"/>
</dbReference>
<dbReference type="STRING" id="915059.NH26_01225"/>
<dbReference type="Pfam" id="PF18962">
    <property type="entry name" value="Por_Secre_tail"/>
    <property type="match status" value="1"/>
</dbReference>
<gene>
    <name evidence="4" type="ORF">NH26_01225</name>
</gene>
<dbReference type="InterPro" id="IPR017853">
    <property type="entry name" value="GH"/>
</dbReference>
<proteinExistence type="inferred from homology"/>
<feature type="domain" description="Glycosyl hydrolase family 13 catalytic" evidence="3">
    <location>
        <begin position="384"/>
        <end position="754"/>
    </location>
</feature>
<keyword evidence="5" id="KW-1185">Reference proteome</keyword>